<sequence length="383" mass="38895">MVKTVSGYTFFKVPGTLTVNTVSANNSLGTTLDVLTSNSTGGVYWAPATANNANYLGTVAAANYVQNTDSRVLSGNLNFTGTNNYFSTAVFVGANISVNTTSLLIGNSIVNSVSNSSSFVITGNTTTLATATLSSSGLTVGNSSTTQTTSSISVANSTGNVQITAGTTSILATGQINAASHTVGTSFIANTTQVTISGIPLSANGSTGSATQLLTSNGSTGAPYWAAYTYVPGATSYTSTQTFAGNSSSFAQIITNSAETTNVAAVAANGTMTYYITNQSVMYLTTNAAANWTLNVAFSSATTLNTALATGQTVTIAFAVTQGATAYSSNSIFIDGSTVAPKWQNGIIPPLAGNPSGIDLYQYTIVKTGSSAYTVFASCTPYK</sequence>
<reference evidence="1" key="1">
    <citation type="submission" date="2020-04" db="EMBL/GenBank/DDBJ databases">
        <authorList>
            <person name="Chiriac C."/>
            <person name="Salcher M."/>
            <person name="Ghai R."/>
            <person name="Kavagutti S V."/>
        </authorList>
    </citation>
    <scope>NUCLEOTIDE SEQUENCE</scope>
</reference>
<proteinExistence type="predicted"/>
<dbReference type="EMBL" id="LR796734">
    <property type="protein sequence ID" value="CAB4162820.1"/>
    <property type="molecule type" value="Genomic_DNA"/>
</dbReference>
<name>A0A6J5NSS3_9CAUD</name>
<protein>
    <submittedName>
        <fullName evidence="1">Uncharacterized protein</fullName>
    </submittedName>
</protein>
<organism evidence="1">
    <name type="scientific">uncultured Caudovirales phage</name>
    <dbReference type="NCBI Taxonomy" id="2100421"/>
    <lineage>
        <taxon>Viruses</taxon>
        <taxon>Duplodnaviria</taxon>
        <taxon>Heunggongvirae</taxon>
        <taxon>Uroviricota</taxon>
        <taxon>Caudoviricetes</taxon>
        <taxon>Peduoviridae</taxon>
        <taxon>Maltschvirus</taxon>
        <taxon>Maltschvirus maltsch</taxon>
    </lineage>
</organism>
<gene>
    <name evidence="1" type="ORF">UFOVP787_131</name>
</gene>
<accession>A0A6J5NSS3</accession>
<evidence type="ECO:0000313" key="1">
    <source>
        <dbReference type="EMBL" id="CAB4162820.1"/>
    </source>
</evidence>